<dbReference type="AlphaFoldDB" id="A0A9P8RH45"/>
<dbReference type="EMBL" id="JAGPXC010000011">
    <property type="protein sequence ID" value="KAH6645704.1"/>
    <property type="molecule type" value="Genomic_DNA"/>
</dbReference>
<protein>
    <submittedName>
        <fullName evidence="1">Uncharacterized protein</fullName>
    </submittedName>
</protein>
<proteinExistence type="predicted"/>
<organism evidence="1 2">
    <name type="scientific">Truncatella angustata</name>
    <dbReference type="NCBI Taxonomy" id="152316"/>
    <lineage>
        <taxon>Eukaryota</taxon>
        <taxon>Fungi</taxon>
        <taxon>Dikarya</taxon>
        <taxon>Ascomycota</taxon>
        <taxon>Pezizomycotina</taxon>
        <taxon>Sordariomycetes</taxon>
        <taxon>Xylariomycetidae</taxon>
        <taxon>Amphisphaeriales</taxon>
        <taxon>Sporocadaceae</taxon>
        <taxon>Truncatella</taxon>
    </lineage>
</organism>
<keyword evidence="2" id="KW-1185">Reference proteome</keyword>
<dbReference type="Proteomes" id="UP000758603">
    <property type="component" value="Unassembled WGS sequence"/>
</dbReference>
<evidence type="ECO:0000313" key="1">
    <source>
        <dbReference type="EMBL" id="KAH6645704.1"/>
    </source>
</evidence>
<name>A0A9P8RH45_9PEZI</name>
<dbReference type="RefSeq" id="XP_045952218.1">
    <property type="nucleotide sequence ID" value="XM_046101006.1"/>
</dbReference>
<gene>
    <name evidence="1" type="ORF">BKA67DRAFT_541869</name>
</gene>
<reference evidence="1" key="1">
    <citation type="journal article" date="2021" name="Nat. Commun.">
        <title>Genetic determinants of endophytism in the Arabidopsis root mycobiome.</title>
        <authorList>
            <person name="Mesny F."/>
            <person name="Miyauchi S."/>
            <person name="Thiergart T."/>
            <person name="Pickel B."/>
            <person name="Atanasova L."/>
            <person name="Karlsson M."/>
            <person name="Huettel B."/>
            <person name="Barry K.W."/>
            <person name="Haridas S."/>
            <person name="Chen C."/>
            <person name="Bauer D."/>
            <person name="Andreopoulos W."/>
            <person name="Pangilinan J."/>
            <person name="LaButti K."/>
            <person name="Riley R."/>
            <person name="Lipzen A."/>
            <person name="Clum A."/>
            <person name="Drula E."/>
            <person name="Henrissat B."/>
            <person name="Kohler A."/>
            <person name="Grigoriev I.V."/>
            <person name="Martin F.M."/>
            <person name="Hacquard S."/>
        </authorList>
    </citation>
    <scope>NUCLEOTIDE SEQUENCE</scope>
    <source>
        <strain evidence="1">MPI-SDFR-AT-0073</strain>
    </source>
</reference>
<evidence type="ECO:0000313" key="2">
    <source>
        <dbReference type="Proteomes" id="UP000758603"/>
    </source>
</evidence>
<accession>A0A9P8RH45</accession>
<comment type="caution">
    <text evidence="1">The sequence shown here is derived from an EMBL/GenBank/DDBJ whole genome shotgun (WGS) entry which is preliminary data.</text>
</comment>
<sequence length="167" mass="18577">MILGWIQRLMKVLTSSHSRSLAPGKIYTYFSDASNLQTILDCDYPTHPTATIENRLAQKVNELVDAGITMSPDIISVDYCHGPREEFIAYTVKSRALLSSVEEIDRHWINELRKTPPFILVVINDLDAAKESCIDGEDLKSLAGRLILSRARISAIPGAQDSGMCQE</sequence>
<dbReference type="GeneID" id="70129898"/>